<dbReference type="InterPro" id="IPR008250">
    <property type="entry name" value="ATPase_P-typ_transduc_dom_A_sf"/>
</dbReference>
<protein>
    <submittedName>
        <fullName evidence="8">ATPase, P-type (Transporting), HAD superfamily, subfamily IC</fullName>
    </submittedName>
</protein>
<dbReference type="SUPFAM" id="SSF81660">
    <property type="entry name" value="Metal cation-transporting ATPase, ATP-binding domain N"/>
    <property type="match status" value="1"/>
</dbReference>
<evidence type="ECO:0000256" key="4">
    <source>
        <dbReference type="ARBA" id="ARBA00022989"/>
    </source>
</evidence>
<dbReference type="InterPro" id="IPR059000">
    <property type="entry name" value="ATPase_P-type_domA"/>
</dbReference>
<dbReference type="Gene3D" id="3.40.1110.10">
    <property type="entry name" value="Calcium-transporting ATPase, cytoplasmic domain N"/>
    <property type="match status" value="1"/>
</dbReference>
<dbReference type="Pfam" id="PF13246">
    <property type="entry name" value="Cation_ATPase"/>
    <property type="match status" value="1"/>
</dbReference>
<feature type="domain" description="Cation-transporting P-type ATPase N-terminal" evidence="7">
    <location>
        <begin position="3"/>
        <end position="77"/>
    </location>
</feature>
<dbReference type="GO" id="GO:0005886">
    <property type="term" value="C:plasma membrane"/>
    <property type="evidence" value="ECO:0007669"/>
    <property type="project" value="TreeGrafter"/>
</dbReference>
<proteinExistence type="predicted"/>
<evidence type="ECO:0000259" key="7">
    <source>
        <dbReference type="SMART" id="SM00831"/>
    </source>
</evidence>
<dbReference type="InterPro" id="IPR023298">
    <property type="entry name" value="ATPase_P-typ_TM_dom_sf"/>
</dbReference>
<dbReference type="Pfam" id="PF00122">
    <property type="entry name" value="E1-E2_ATPase"/>
    <property type="match status" value="1"/>
</dbReference>
<dbReference type="GO" id="GO:0000166">
    <property type="term" value="F:nucleotide binding"/>
    <property type="evidence" value="ECO:0007669"/>
    <property type="project" value="InterPro"/>
</dbReference>
<evidence type="ECO:0000256" key="3">
    <source>
        <dbReference type="ARBA" id="ARBA00022842"/>
    </source>
</evidence>
<keyword evidence="4 6" id="KW-1133">Transmembrane helix</keyword>
<feature type="transmembrane region" description="Helical" evidence="6">
    <location>
        <begin position="276"/>
        <end position="297"/>
    </location>
</feature>
<dbReference type="SUPFAM" id="SSF81665">
    <property type="entry name" value="Calcium ATPase, transmembrane domain M"/>
    <property type="match status" value="1"/>
</dbReference>
<feature type="transmembrane region" description="Helical" evidence="6">
    <location>
        <begin position="743"/>
        <end position="760"/>
    </location>
</feature>
<dbReference type="Gene3D" id="3.40.50.1000">
    <property type="entry name" value="HAD superfamily/HAD-like"/>
    <property type="match status" value="1"/>
</dbReference>
<evidence type="ECO:0000313" key="9">
    <source>
        <dbReference type="Proteomes" id="UP000198619"/>
    </source>
</evidence>
<dbReference type="InterPro" id="IPR023299">
    <property type="entry name" value="ATPase_P-typ_cyto_dom_N"/>
</dbReference>
<dbReference type="EMBL" id="FOKI01000002">
    <property type="protein sequence ID" value="SFA75346.1"/>
    <property type="molecule type" value="Genomic_DNA"/>
</dbReference>
<dbReference type="InterPro" id="IPR004014">
    <property type="entry name" value="ATPase_P-typ_cation-transptr_N"/>
</dbReference>
<dbReference type="SMART" id="SM00831">
    <property type="entry name" value="Cation_ATPase_N"/>
    <property type="match status" value="1"/>
</dbReference>
<dbReference type="AlphaFoldDB" id="A0A1I0VIF5"/>
<reference evidence="8 9" key="1">
    <citation type="submission" date="2016-10" db="EMBL/GenBank/DDBJ databases">
        <authorList>
            <person name="de Groot N.N."/>
        </authorList>
    </citation>
    <scope>NUCLEOTIDE SEQUENCE [LARGE SCALE GENOMIC DNA]</scope>
    <source>
        <strain evidence="8 9">DSM 12271</strain>
    </source>
</reference>
<feature type="transmembrane region" description="Helical" evidence="6">
    <location>
        <begin position="667"/>
        <end position="685"/>
    </location>
</feature>
<keyword evidence="5 6" id="KW-0472">Membrane</keyword>
<evidence type="ECO:0000313" key="8">
    <source>
        <dbReference type="EMBL" id="SFA75346.1"/>
    </source>
</evidence>
<dbReference type="PANTHER" id="PTHR24093">
    <property type="entry name" value="CATION TRANSPORTING ATPASE"/>
    <property type="match status" value="1"/>
</dbReference>
<keyword evidence="3" id="KW-0460">Magnesium</keyword>
<dbReference type="PANTHER" id="PTHR24093:SF506">
    <property type="entry name" value="CATION-TRANSPORTING ATPASE PMA1"/>
    <property type="match status" value="1"/>
</dbReference>
<name>A0A1I0VIF5_9CLOT</name>
<evidence type="ECO:0000256" key="5">
    <source>
        <dbReference type="ARBA" id="ARBA00023136"/>
    </source>
</evidence>
<dbReference type="InterPro" id="IPR023214">
    <property type="entry name" value="HAD_sf"/>
</dbReference>
<organism evidence="8 9">
    <name type="scientific">Clostridium frigidicarnis</name>
    <dbReference type="NCBI Taxonomy" id="84698"/>
    <lineage>
        <taxon>Bacteria</taxon>
        <taxon>Bacillati</taxon>
        <taxon>Bacillota</taxon>
        <taxon>Clostridia</taxon>
        <taxon>Eubacteriales</taxon>
        <taxon>Clostridiaceae</taxon>
        <taxon>Clostridium</taxon>
    </lineage>
</organism>
<sequence>MDKWYNRAWLHVLEELQVNQEKGLDESEIDSRKNEFGNNIIFVETKESVLKVLLRQIINPFVIYILISIIFSFYLKSYFLAIINIIFIFGFVTIFYMDYKKTYGFIDELDVLNNINVKVMRNYTTRIVKSSELAVGDIVQLSRDSIVPADIRILECKRLKVDEYLVTGEREPSSKYSTKIEEKDIPLSIVSNMAFMGSRVISGEAVGVVVEVGEKTQIGKIISFVRVNNSGEEVLKNTIIKYLNKVVVYILISLIAGSGLHYLYYRDLNLTNDVFMNSFMVSYPIWAFVVLFFVAYYELKSLQKKGIHINSLETLSKISHIHGIFMNKLGALSKEECEVRRIYADGNYINLYDVEAFKEISASRLINIAYLASASNINSIDKAINHFIEQNGIIDTLEEEPRLKIFDIPYDNSKRLKTSVNKVDSFYRAHVIGDVDAILDSCIHIMKDGFEVELTREEIDDIKNAHIEMSNIGLRVVALAYRNFSYEPSPKENIESNLVLVGLIAIKNEMNINAKEDIGYCKDTGILPIIFTDDDKLSCLYGLKTLEIKGGLDKIQSGIEIDYTNHEEFIRNIHKYRMFSRINSYHKYIILKQLKERGTNMMIFLDNMTHIPLMSLSCLEVGVGKNLTNMIKKLCHIYIEDDYLHNMLLVIKRCKFIDKGKGYMEKFLLSITPLTTLMAFAYIVYFNGENLVLAYAVYSIIPAILALKMFYGGIKIFNIWSYVILMFIFIGIIALIYFTNMDLSFLIFFIVYIAINMHLYRTIIK</sequence>
<keyword evidence="2 6" id="KW-0812">Transmembrane</keyword>
<feature type="transmembrane region" description="Helical" evidence="6">
    <location>
        <begin position="719"/>
        <end position="737"/>
    </location>
</feature>
<accession>A0A1I0VIF5</accession>
<dbReference type="OrthoDB" id="1937481at2"/>
<evidence type="ECO:0000256" key="2">
    <source>
        <dbReference type="ARBA" id="ARBA00022692"/>
    </source>
</evidence>
<dbReference type="GO" id="GO:0005388">
    <property type="term" value="F:P-type calcium transporter activity"/>
    <property type="evidence" value="ECO:0007669"/>
    <property type="project" value="TreeGrafter"/>
</dbReference>
<comment type="subcellular location">
    <subcellularLocation>
        <location evidence="1">Membrane</location>
        <topology evidence="1">Multi-pass membrane protein</topology>
    </subcellularLocation>
</comment>
<gene>
    <name evidence="8" type="ORF">SAMN04488528_100252</name>
</gene>
<dbReference type="SUPFAM" id="SSF56784">
    <property type="entry name" value="HAD-like"/>
    <property type="match status" value="1"/>
</dbReference>
<dbReference type="Proteomes" id="UP000198619">
    <property type="component" value="Unassembled WGS sequence"/>
</dbReference>
<dbReference type="RefSeq" id="WP_090038121.1">
    <property type="nucleotide sequence ID" value="NZ_FOKI01000002.1"/>
</dbReference>
<feature type="transmembrane region" description="Helical" evidence="6">
    <location>
        <begin position="691"/>
        <end position="707"/>
    </location>
</feature>
<keyword evidence="9" id="KW-1185">Reference proteome</keyword>
<dbReference type="InterPro" id="IPR036412">
    <property type="entry name" value="HAD-like_sf"/>
</dbReference>
<feature type="transmembrane region" description="Helical" evidence="6">
    <location>
        <begin position="57"/>
        <end position="75"/>
    </location>
</feature>
<feature type="transmembrane region" description="Helical" evidence="6">
    <location>
        <begin position="246"/>
        <end position="264"/>
    </location>
</feature>
<evidence type="ECO:0000256" key="6">
    <source>
        <dbReference type="SAM" id="Phobius"/>
    </source>
</evidence>
<evidence type="ECO:0000256" key="1">
    <source>
        <dbReference type="ARBA" id="ARBA00004141"/>
    </source>
</evidence>
<dbReference type="Pfam" id="PF00690">
    <property type="entry name" value="Cation_ATPase_N"/>
    <property type="match status" value="1"/>
</dbReference>
<dbReference type="SUPFAM" id="SSF81653">
    <property type="entry name" value="Calcium ATPase, transduction domain A"/>
    <property type="match status" value="1"/>
</dbReference>
<dbReference type="STRING" id="84698.SAMN04488528_100252"/>
<dbReference type="Gene3D" id="2.70.150.10">
    <property type="entry name" value="Calcium-transporting ATPase, cytoplasmic transduction domain A"/>
    <property type="match status" value="1"/>
</dbReference>
<feature type="transmembrane region" description="Helical" evidence="6">
    <location>
        <begin position="81"/>
        <end position="99"/>
    </location>
</feature>